<dbReference type="InterPro" id="IPR020058">
    <property type="entry name" value="Glu/Gln-tRNA-synth_Ib_cat-dom"/>
</dbReference>
<reference evidence="13 14" key="1">
    <citation type="submission" date="2009-10" db="EMBL/GenBank/DDBJ databases">
        <authorList>
            <person name="Weinstock G."/>
            <person name="Sodergren E."/>
            <person name="Clifton S."/>
            <person name="Fulton L."/>
            <person name="Fulton B."/>
            <person name="Courtney L."/>
            <person name="Fronick C."/>
            <person name="Harrison M."/>
            <person name="Strong C."/>
            <person name="Farmer C."/>
            <person name="Delahaunty K."/>
            <person name="Markovic C."/>
            <person name="Hall O."/>
            <person name="Minx P."/>
            <person name="Tomlinson C."/>
            <person name="Mitreva M."/>
            <person name="Nelson J."/>
            <person name="Hou S."/>
            <person name="Wollam A."/>
            <person name="Pepin K.H."/>
            <person name="Johnson M."/>
            <person name="Bhonagiri V."/>
            <person name="Nash W.E."/>
            <person name="Warren W."/>
            <person name="Chinwalla A."/>
            <person name="Mardis E.R."/>
            <person name="Wilson R.K."/>
        </authorList>
    </citation>
    <scope>NUCLEOTIDE SEQUENCE [LARGE SCALE GENOMIC DNA]</scope>
    <source>
        <strain evidence="13 14">ATCC 14685</strain>
    </source>
</reference>
<keyword evidence="4 10" id="KW-0963">Cytoplasm</keyword>
<dbReference type="InterPro" id="IPR049940">
    <property type="entry name" value="GluQ/Sye"/>
</dbReference>
<evidence type="ECO:0000256" key="10">
    <source>
        <dbReference type="HAMAP-Rule" id="MF_00022"/>
    </source>
</evidence>
<dbReference type="Gene3D" id="3.40.50.620">
    <property type="entry name" value="HUPs"/>
    <property type="match status" value="1"/>
</dbReference>
<dbReference type="InterPro" id="IPR001412">
    <property type="entry name" value="aa-tRNA-synth_I_CS"/>
</dbReference>
<dbReference type="GO" id="GO:0004818">
    <property type="term" value="F:glutamate-tRNA ligase activity"/>
    <property type="evidence" value="ECO:0007669"/>
    <property type="project" value="UniProtKB-UniRule"/>
</dbReference>
<dbReference type="NCBIfam" id="TIGR00464">
    <property type="entry name" value="gltX_bact"/>
    <property type="match status" value="1"/>
</dbReference>
<comment type="similarity">
    <text evidence="2 10">Belongs to the class-I aminoacyl-tRNA synthetase family. Glutamate--tRNA ligase type 1 subfamily.</text>
</comment>
<feature type="binding site" evidence="10">
    <location>
        <position position="264"/>
    </location>
    <ligand>
        <name>ATP</name>
        <dbReference type="ChEBI" id="CHEBI:30616"/>
    </ligand>
</feature>
<evidence type="ECO:0000256" key="3">
    <source>
        <dbReference type="ARBA" id="ARBA00011245"/>
    </source>
</evidence>
<dbReference type="InterPro" id="IPR008925">
    <property type="entry name" value="aa_tRNA-synth_I_cd-bd_sf"/>
</dbReference>
<evidence type="ECO:0000256" key="9">
    <source>
        <dbReference type="ARBA" id="ARBA00023146"/>
    </source>
</evidence>
<gene>
    <name evidence="10 13" type="primary">gltX</name>
    <name evidence="13" type="ORF">NEICINOT_04398</name>
</gene>
<dbReference type="SUPFAM" id="SSF52374">
    <property type="entry name" value="Nucleotidylyl transferase"/>
    <property type="match status" value="1"/>
</dbReference>
<dbReference type="GO" id="GO:0008270">
    <property type="term" value="F:zinc ion binding"/>
    <property type="evidence" value="ECO:0007669"/>
    <property type="project" value="InterPro"/>
</dbReference>
<dbReference type="InterPro" id="IPR000924">
    <property type="entry name" value="Glu/Gln-tRNA-synth"/>
</dbReference>
<dbReference type="PROSITE" id="PS00178">
    <property type="entry name" value="AA_TRNA_LIGASE_I"/>
    <property type="match status" value="1"/>
</dbReference>
<dbReference type="Pfam" id="PF00749">
    <property type="entry name" value="tRNA-synt_1c"/>
    <property type="match status" value="1"/>
</dbReference>
<evidence type="ECO:0000256" key="5">
    <source>
        <dbReference type="ARBA" id="ARBA00022598"/>
    </source>
</evidence>
<dbReference type="GO" id="GO:0000049">
    <property type="term" value="F:tRNA binding"/>
    <property type="evidence" value="ECO:0007669"/>
    <property type="project" value="InterPro"/>
</dbReference>
<feature type="domain" description="Glutamyl/glutaminyl-tRNA synthetase class Ib catalytic" evidence="11">
    <location>
        <begin position="22"/>
        <end position="330"/>
    </location>
</feature>
<organism evidence="13 14">
    <name type="scientific">Neisseria cinerea ATCC 14685</name>
    <dbReference type="NCBI Taxonomy" id="546262"/>
    <lineage>
        <taxon>Bacteria</taxon>
        <taxon>Pseudomonadati</taxon>
        <taxon>Pseudomonadota</taxon>
        <taxon>Betaproteobacteria</taxon>
        <taxon>Neisseriales</taxon>
        <taxon>Neisseriaceae</taxon>
        <taxon>Neisseria</taxon>
    </lineage>
</organism>
<proteinExistence type="inferred from homology"/>
<comment type="caution">
    <text evidence="13">The sequence shown here is derived from an EMBL/GenBank/DDBJ whole genome shotgun (WGS) entry which is preliminary data.</text>
</comment>
<dbReference type="PANTHER" id="PTHR43311">
    <property type="entry name" value="GLUTAMATE--TRNA LIGASE"/>
    <property type="match status" value="1"/>
</dbReference>
<dbReference type="GO" id="GO:0005829">
    <property type="term" value="C:cytosol"/>
    <property type="evidence" value="ECO:0007669"/>
    <property type="project" value="TreeGrafter"/>
</dbReference>
<comment type="function">
    <text evidence="10">Catalyzes the attachment of glutamate to tRNA(Glu) in a two-step reaction: glutamate is first activated by ATP to form Glu-AMP and then transferred to the acceptor end of tRNA(Glu).</text>
</comment>
<sequence length="483" mass="54737">MLKHGKNSKISRFKDSGAIMTVKTRFAPSPTGYLHIGGVRTALFSWAFARHHKGEFLLRIEDTDLARSTAESVNIILDGMKWVGLDYDNADNVVYQTRRFDRYKEVIAELLEKGHAYYCYCSKEELEAMREKAEKEGTATYDRRWRPEEGKTLPEIPADVQPVVRFKTPLDGVTKWTDLVKGEISIPNEALDDLIIARADGTPTYNFCVVVDDYDMGITHVIRGDDHVNNTPKQINILKSIGATLPEYGHLPMILNEQGKKISKRSGDTVAITDFGAMGILPEAMLNYLARLGWAHGDDEFFTMEQFIEWFDLKDVSPSPSRMDLKKLYWINGEHIKITANEKLAEMVKPRLALRDIHETSKPVLEDVLALVKDRAQDLNTLADECLYFYVKQTPAEADVQKHWDDEAAARMLRFAERLEGLEDWNAEAIHDLFKPFCDEEGIKMGKLGMPLRLAVCGTAKTPSVDAVLALIGKEEVLKRIRA</sequence>
<dbReference type="Pfam" id="PF19269">
    <property type="entry name" value="Anticodon_2"/>
    <property type="match status" value="1"/>
</dbReference>
<protein>
    <recommendedName>
        <fullName evidence="10">Glutamate--tRNA ligase</fullName>
        <ecNumber evidence="10">6.1.1.17</ecNumber>
    </recommendedName>
    <alternativeName>
        <fullName evidence="10">Glutamyl-tRNA synthetase</fullName>
        <shortName evidence="10">GluRS</shortName>
    </alternativeName>
</protein>
<keyword evidence="7 10" id="KW-0067">ATP-binding</keyword>
<dbReference type="InterPro" id="IPR033910">
    <property type="entry name" value="GluRS_core"/>
</dbReference>
<name>D0W406_NEICI</name>
<dbReference type="InterPro" id="IPR020751">
    <property type="entry name" value="aa-tRNA-synth_I_codon-bd_sub2"/>
</dbReference>
<evidence type="ECO:0000256" key="8">
    <source>
        <dbReference type="ARBA" id="ARBA00022917"/>
    </source>
</evidence>
<dbReference type="PRINTS" id="PR00987">
    <property type="entry name" value="TRNASYNTHGLU"/>
</dbReference>
<dbReference type="EC" id="6.1.1.17" evidence="10"/>
<comment type="catalytic activity">
    <reaction evidence="10">
        <text>tRNA(Glu) + L-glutamate + ATP = L-glutamyl-tRNA(Glu) + AMP + diphosphate</text>
        <dbReference type="Rhea" id="RHEA:23540"/>
        <dbReference type="Rhea" id="RHEA-COMP:9663"/>
        <dbReference type="Rhea" id="RHEA-COMP:9680"/>
        <dbReference type="ChEBI" id="CHEBI:29985"/>
        <dbReference type="ChEBI" id="CHEBI:30616"/>
        <dbReference type="ChEBI" id="CHEBI:33019"/>
        <dbReference type="ChEBI" id="CHEBI:78442"/>
        <dbReference type="ChEBI" id="CHEBI:78520"/>
        <dbReference type="ChEBI" id="CHEBI:456215"/>
        <dbReference type="EC" id="6.1.1.17"/>
    </reaction>
</comment>
<dbReference type="Proteomes" id="UP000003294">
    <property type="component" value="Unassembled WGS sequence"/>
</dbReference>
<feature type="short sequence motif" description="'HIGH' region" evidence="10">
    <location>
        <begin position="28"/>
        <end position="38"/>
    </location>
</feature>
<evidence type="ECO:0000256" key="4">
    <source>
        <dbReference type="ARBA" id="ARBA00022490"/>
    </source>
</evidence>
<comment type="subcellular location">
    <subcellularLocation>
        <location evidence="1 10">Cytoplasm</location>
    </subcellularLocation>
</comment>
<dbReference type="InterPro" id="IPR004527">
    <property type="entry name" value="Glu-tRNA-ligase_bac/mito"/>
</dbReference>
<comment type="subunit">
    <text evidence="3 10">Monomer.</text>
</comment>
<keyword evidence="5 10" id="KW-0436">Ligase</keyword>
<keyword evidence="9 10" id="KW-0030">Aminoacyl-tRNA synthetase</keyword>
<evidence type="ECO:0000313" key="13">
    <source>
        <dbReference type="EMBL" id="EEZ71554.1"/>
    </source>
</evidence>
<accession>D0W406</accession>
<evidence type="ECO:0000256" key="6">
    <source>
        <dbReference type="ARBA" id="ARBA00022741"/>
    </source>
</evidence>
<evidence type="ECO:0000256" key="1">
    <source>
        <dbReference type="ARBA" id="ARBA00004496"/>
    </source>
</evidence>
<evidence type="ECO:0000313" key="14">
    <source>
        <dbReference type="Proteomes" id="UP000003294"/>
    </source>
</evidence>
<dbReference type="SUPFAM" id="SSF48163">
    <property type="entry name" value="An anticodon-binding domain of class I aminoacyl-tRNA synthetases"/>
    <property type="match status" value="1"/>
</dbReference>
<dbReference type="PANTHER" id="PTHR43311:SF2">
    <property type="entry name" value="GLUTAMATE--TRNA LIGASE, MITOCHONDRIAL-RELATED"/>
    <property type="match status" value="1"/>
</dbReference>
<feature type="short sequence motif" description="'KMSKS' region" evidence="10">
    <location>
        <begin position="261"/>
        <end position="265"/>
    </location>
</feature>
<evidence type="ECO:0000256" key="7">
    <source>
        <dbReference type="ARBA" id="ARBA00022840"/>
    </source>
</evidence>
<dbReference type="CDD" id="cd00808">
    <property type="entry name" value="GluRS_core"/>
    <property type="match status" value="1"/>
</dbReference>
<keyword evidence="6 10" id="KW-0547">Nucleotide-binding</keyword>
<dbReference type="Gene3D" id="1.10.10.350">
    <property type="match status" value="1"/>
</dbReference>
<evidence type="ECO:0000259" key="12">
    <source>
        <dbReference type="Pfam" id="PF19269"/>
    </source>
</evidence>
<dbReference type="InterPro" id="IPR045462">
    <property type="entry name" value="aa-tRNA-synth_I_cd-bd"/>
</dbReference>
<evidence type="ECO:0000259" key="11">
    <source>
        <dbReference type="Pfam" id="PF00749"/>
    </source>
</evidence>
<dbReference type="STRING" id="546262.NEICINOT_04398"/>
<dbReference type="InterPro" id="IPR014729">
    <property type="entry name" value="Rossmann-like_a/b/a_fold"/>
</dbReference>
<dbReference type="eggNOG" id="COG0008">
    <property type="taxonomic scope" value="Bacteria"/>
</dbReference>
<dbReference type="EMBL" id="ACDY02000007">
    <property type="protein sequence ID" value="EEZ71554.1"/>
    <property type="molecule type" value="Genomic_DNA"/>
</dbReference>
<evidence type="ECO:0000256" key="2">
    <source>
        <dbReference type="ARBA" id="ARBA00007894"/>
    </source>
</evidence>
<comment type="caution">
    <text evidence="10">Lacks conserved residue(s) required for the propagation of feature annotation.</text>
</comment>
<dbReference type="AlphaFoldDB" id="D0W406"/>
<feature type="domain" description="Aminoacyl-tRNA synthetase class I anticodon-binding" evidence="12">
    <location>
        <begin position="343"/>
        <end position="482"/>
    </location>
</feature>
<keyword evidence="8 10" id="KW-0648">Protein biosynthesis</keyword>
<dbReference type="GO" id="GO:0005524">
    <property type="term" value="F:ATP binding"/>
    <property type="evidence" value="ECO:0007669"/>
    <property type="project" value="UniProtKB-UniRule"/>
</dbReference>
<dbReference type="HAMAP" id="MF_00022">
    <property type="entry name" value="Glu_tRNA_synth_type1"/>
    <property type="match status" value="1"/>
</dbReference>
<dbReference type="GO" id="GO:0006424">
    <property type="term" value="P:glutamyl-tRNA aminoacylation"/>
    <property type="evidence" value="ECO:0007669"/>
    <property type="project" value="UniProtKB-UniRule"/>
</dbReference>
<dbReference type="FunFam" id="3.40.50.620:FF:000007">
    <property type="entry name" value="Glutamate--tRNA ligase"/>
    <property type="match status" value="1"/>
</dbReference>